<dbReference type="AlphaFoldDB" id="A0A0K6GIV1"/>
<keyword evidence="1" id="KW-0812">Transmembrane</keyword>
<proteinExistence type="predicted"/>
<accession>A0A0K6GIV1</accession>
<evidence type="ECO:0000256" key="1">
    <source>
        <dbReference type="SAM" id="Phobius"/>
    </source>
</evidence>
<evidence type="ECO:0000313" key="3">
    <source>
        <dbReference type="Proteomes" id="UP000044841"/>
    </source>
</evidence>
<organism evidence="2 3">
    <name type="scientific">Rhizoctonia solani</name>
    <dbReference type="NCBI Taxonomy" id="456999"/>
    <lineage>
        <taxon>Eukaryota</taxon>
        <taxon>Fungi</taxon>
        <taxon>Dikarya</taxon>
        <taxon>Basidiomycota</taxon>
        <taxon>Agaricomycotina</taxon>
        <taxon>Agaricomycetes</taxon>
        <taxon>Cantharellales</taxon>
        <taxon>Ceratobasidiaceae</taxon>
        <taxon>Rhizoctonia</taxon>
    </lineage>
</organism>
<keyword evidence="3" id="KW-1185">Reference proteome</keyword>
<dbReference type="Proteomes" id="UP000044841">
    <property type="component" value="Unassembled WGS sequence"/>
</dbReference>
<feature type="transmembrane region" description="Helical" evidence="1">
    <location>
        <begin position="135"/>
        <end position="161"/>
    </location>
</feature>
<reference evidence="2 3" key="1">
    <citation type="submission" date="2015-07" db="EMBL/GenBank/DDBJ databases">
        <authorList>
            <person name="Noorani M."/>
        </authorList>
    </citation>
    <scope>NUCLEOTIDE SEQUENCE [LARGE SCALE GENOMIC DNA]</scope>
    <source>
        <strain evidence="2">BBA 69670</strain>
    </source>
</reference>
<dbReference type="EMBL" id="CYGV01001987">
    <property type="protein sequence ID" value="CUA78324.1"/>
    <property type="molecule type" value="Genomic_DNA"/>
</dbReference>
<keyword evidence="1" id="KW-1133">Transmembrane helix</keyword>
<gene>
    <name evidence="2" type="ORF">RSOLAG22IIIB_13080</name>
</gene>
<keyword evidence="1" id="KW-0472">Membrane</keyword>
<protein>
    <recommendedName>
        <fullName evidence="4">Transmembrane protein</fullName>
    </recommendedName>
</protein>
<evidence type="ECO:0008006" key="4">
    <source>
        <dbReference type="Google" id="ProtNLM"/>
    </source>
</evidence>
<sequence length="260" mass="28821">MMSSLAYANGTRPFGYPAEGFIYTNGIFNLVYVLLDAVNFELGNHRAPNMFGNVSRLHEVIYNNGSPPGINLTNWVEGVPSINYGQLVPPYRTWAEMLRSGKPVSLENVTRPEDELSMITTYLCPLYQLNPMNSLLTSLFVGSTTMILSAWGAWMFCTAFLAKKIMPPRVRCECSDCQKRRVEEEKARNETSSPVKSGMLATLTGVFRCTKPASISDDPENLSEQGQLLQQEYGGTAGRPADLLGARHVSYLSNSVTKEK</sequence>
<name>A0A0K6GIV1_9AGAM</name>
<evidence type="ECO:0000313" key="2">
    <source>
        <dbReference type="EMBL" id="CUA78324.1"/>
    </source>
</evidence>